<proteinExistence type="predicted"/>
<sequence>MTAALRAAIDRAQAAEPAADQVFSPLRALGRRQLSQLDLIGQSLSTIAPATGMVFIALWMTVSGPGFGGVVTIAVTTAVVVLVALCITGFTRRLAAAGSLYSFVSQGLGTRAALVTGTALLAGYLGIAISVLAHGALTVLDLAELVGLHLPGAGAWLMAAVVLGGIVALIAVRGVRFATRAILLVETCSLVLIVATMLVAPSGSATGVEPSASSLSLLPFLALMTVLSMAGFESAAFFGPEARRPLVTVSRTVLVTPLVVGALFVFAAVASLSGRGELIVGAYFDGLDSGASWSIVLAVKVGMACSWFASTLGCAQAGSRLLYSMGVERVLPAALARVHGTLRTPCVAVAAFVSANILGACLYLLFLQDESTEFDAVVEVALVTAYTLVAVASLRFLHRIGEDMWWTRGASVFVALLGGGLLAFSAVDGSIHGSLAVPVALVVLGAAGPLWRAVLRRLRPQSLATIGVFDTVETADLLPGAGTLIVDEQGRRRIVAGDAPEERM</sequence>
<accession>A0ACD4DGK5</accession>
<dbReference type="EMBL" id="CP107551">
    <property type="protein sequence ID" value="UYP19137.1"/>
    <property type="molecule type" value="Genomic_DNA"/>
</dbReference>
<keyword evidence="2" id="KW-1185">Reference proteome</keyword>
<organism evidence="1 2">
    <name type="scientific">Rhodococcus sacchari</name>
    <dbReference type="NCBI Taxonomy" id="2962047"/>
    <lineage>
        <taxon>Bacteria</taxon>
        <taxon>Bacillati</taxon>
        <taxon>Actinomycetota</taxon>
        <taxon>Actinomycetes</taxon>
        <taxon>Mycobacteriales</taxon>
        <taxon>Nocardiaceae</taxon>
        <taxon>Rhodococcus</taxon>
    </lineage>
</organism>
<dbReference type="Proteomes" id="UP001156484">
    <property type="component" value="Chromosome"/>
</dbReference>
<reference evidence="1" key="1">
    <citation type="submission" date="2022-10" db="EMBL/GenBank/DDBJ databases">
        <title>Rhodococcus ferula Z13 complete genome.</title>
        <authorList>
            <person name="Long X."/>
            <person name="Zang M."/>
        </authorList>
    </citation>
    <scope>NUCLEOTIDE SEQUENCE</scope>
    <source>
        <strain evidence="1">Z13</strain>
    </source>
</reference>
<protein>
    <submittedName>
        <fullName evidence="1">APC family permease</fullName>
    </submittedName>
</protein>
<evidence type="ECO:0000313" key="1">
    <source>
        <dbReference type="EMBL" id="UYP19137.1"/>
    </source>
</evidence>
<gene>
    <name evidence="1" type="ORF">OED52_00625</name>
</gene>
<name>A0ACD4DGK5_9NOCA</name>
<evidence type="ECO:0000313" key="2">
    <source>
        <dbReference type="Proteomes" id="UP001156484"/>
    </source>
</evidence>